<feature type="region of interest" description="Disordered" evidence="1">
    <location>
        <begin position="1"/>
        <end position="28"/>
    </location>
</feature>
<dbReference type="AlphaFoldDB" id="A0A4Z2GSR3"/>
<proteinExistence type="predicted"/>
<comment type="caution">
    <text evidence="2">The sequence shown here is derived from an EMBL/GenBank/DDBJ whole genome shotgun (WGS) entry which is preliminary data.</text>
</comment>
<sequence>MGLGAAGCGSQAAERSVSIQRHKQLGGTGTLPHIPIVYAHSSSEGNSSFIGTTANQVQRPPGLQTSLCPTSCSWSERPTFTKREEERFNVSLTMSSS</sequence>
<organism evidence="2 3">
    <name type="scientific">Liparis tanakae</name>
    <name type="common">Tanaka's snailfish</name>
    <dbReference type="NCBI Taxonomy" id="230148"/>
    <lineage>
        <taxon>Eukaryota</taxon>
        <taxon>Metazoa</taxon>
        <taxon>Chordata</taxon>
        <taxon>Craniata</taxon>
        <taxon>Vertebrata</taxon>
        <taxon>Euteleostomi</taxon>
        <taxon>Actinopterygii</taxon>
        <taxon>Neopterygii</taxon>
        <taxon>Teleostei</taxon>
        <taxon>Neoteleostei</taxon>
        <taxon>Acanthomorphata</taxon>
        <taxon>Eupercaria</taxon>
        <taxon>Perciformes</taxon>
        <taxon>Cottioidei</taxon>
        <taxon>Cottales</taxon>
        <taxon>Liparidae</taxon>
        <taxon>Liparis</taxon>
    </lineage>
</organism>
<evidence type="ECO:0000313" key="2">
    <source>
        <dbReference type="EMBL" id="TNN55762.1"/>
    </source>
</evidence>
<dbReference type="EMBL" id="SRLO01000446">
    <property type="protein sequence ID" value="TNN55762.1"/>
    <property type="molecule type" value="Genomic_DNA"/>
</dbReference>
<name>A0A4Z2GSR3_9TELE</name>
<gene>
    <name evidence="2" type="ORF">EYF80_034010</name>
</gene>
<evidence type="ECO:0000256" key="1">
    <source>
        <dbReference type="SAM" id="MobiDB-lite"/>
    </source>
</evidence>
<evidence type="ECO:0000313" key="3">
    <source>
        <dbReference type="Proteomes" id="UP000314294"/>
    </source>
</evidence>
<protein>
    <submittedName>
        <fullName evidence="2">Uncharacterized protein</fullName>
    </submittedName>
</protein>
<reference evidence="2 3" key="1">
    <citation type="submission" date="2019-03" db="EMBL/GenBank/DDBJ databases">
        <title>First draft genome of Liparis tanakae, snailfish: a comprehensive survey of snailfish specific genes.</title>
        <authorList>
            <person name="Kim W."/>
            <person name="Song I."/>
            <person name="Jeong J.-H."/>
            <person name="Kim D."/>
            <person name="Kim S."/>
            <person name="Ryu S."/>
            <person name="Song J.Y."/>
            <person name="Lee S.K."/>
        </authorList>
    </citation>
    <scope>NUCLEOTIDE SEQUENCE [LARGE SCALE GENOMIC DNA]</scope>
    <source>
        <tissue evidence="2">Muscle</tissue>
    </source>
</reference>
<keyword evidence="3" id="KW-1185">Reference proteome</keyword>
<accession>A0A4Z2GSR3</accession>
<dbReference type="Proteomes" id="UP000314294">
    <property type="component" value="Unassembled WGS sequence"/>
</dbReference>